<dbReference type="GO" id="GO:0010506">
    <property type="term" value="P:regulation of autophagy"/>
    <property type="evidence" value="ECO:0007669"/>
    <property type="project" value="InterPro"/>
</dbReference>
<reference evidence="4" key="2">
    <citation type="journal article" date="2023" name="IMA Fungus">
        <title>Comparative genomic study of the Penicillium genus elucidates a diverse pangenome and 15 lateral gene transfer events.</title>
        <authorList>
            <person name="Petersen C."/>
            <person name="Sorensen T."/>
            <person name="Nielsen M.R."/>
            <person name="Sondergaard T.E."/>
            <person name="Sorensen J.L."/>
            <person name="Fitzpatrick D.A."/>
            <person name="Frisvad J.C."/>
            <person name="Nielsen K.L."/>
        </authorList>
    </citation>
    <scope>NUCLEOTIDE SEQUENCE</scope>
    <source>
        <strain evidence="4">IBT 29495</strain>
    </source>
</reference>
<feature type="domain" description="Protein kinase" evidence="3">
    <location>
        <begin position="267"/>
        <end position="396"/>
    </location>
</feature>
<protein>
    <recommendedName>
        <fullName evidence="2">Autophagy-related protein 1</fullName>
    </recommendedName>
</protein>
<dbReference type="GO" id="GO:0005524">
    <property type="term" value="F:ATP binding"/>
    <property type="evidence" value="ECO:0007669"/>
    <property type="project" value="InterPro"/>
</dbReference>
<organism evidence="4 5">
    <name type="scientific">Penicillium fimorum</name>
    <dbReference type="NCBI Taxonomy" id="1882269"/>
    <lineage>
        <taxon>Eukaryota</taxon>
        <taxon>Fungi</taxon>
        <taxon>Dikarya</taxon>
        <taxon>Ascomycota</taxon>
        <taxon>Pezizomycotina</taxon>
        <taxon>Eurotiomycetes</taxon>
        <taxon>Eurotiomycetidae</taxon>
        <taxon>Eurotiales</taxon>
        <taxon>Aspergillaceae</taxon>
        <taxon>Penicillium</taxon>
    </lineage>
</organism>
<reference evidence="4" key="1">
    <citation type="submission" date="2022-12" db="EMBL/GenBank/DDBJ databases">
        <authorList>
            <person name="Petersen C."/>
        </authorList>
    </citation>
    <scope>NUCLEOTIDE SEQUENCE</scope>
    <source>
        <strain evidence="4">IBT 29495</strain>
    </source>
</reference>
<comment type="caution">
    <text evidence="4">The sequence shown here is derived from an EMBL/GenBank/DDBJ whole genome shotgun (WGS) entry which is preliminary data.</text>
</comment>
<dbReference type="OrthoDB" id="1911848at2759"/>
<evidence type="ECO:0000256" key="1">
    <source>
        <dbReference type="ARBA" id="ARBA00004623"/>
    </source>
</evidence>
<evidence type="ECO:0000256" key="2">
    <source>
        <dbReference type="ARBA" id="ARBA00030237"/>
    </source>
</evidence>
<dbReference type="PROSITE" id="PS50011">
    <property type="entry name" value="PROTEIN_KINASE_DOM"/>
    <property type="match status" value="1"/>
</dbReference>
<dbReference type="Pfam" id="PF00069">
    <property type="entry name" value="Pkinase"/>
    <property type="match status" value="1"/>
</dbReference>
<dbReference type="GO" id="GO:0004674">
    <property type="term" value="F:protein serine/threonine kinase activity"/>
    <property type="evidence" value="ECO:0007669"/>
    <property type="project" value="InterPro"/>
</dbReference>
<dbReference type="Gene3D" id="1.10.510.10">
    <property type="entry name" value="Transferase(Phosphotransferase) domain 1"/>
    <property type="match status" value="1"/>
</dbReference>
<dbReference type="AlphaFoldDB" id="A0A9X0CBJ9"/>
<name>A0A9X0CBJ9_9EURO</name>
<dbReference type="EMBL" id="JAPWDS010000001">
    <property type="protein sequence ID" value="KAJ5520691.1"/>
    <property type="molecule type" value="Genomic_DNA"/>
</dbReference>
<keyword evidence="5" id="KW-1185">Reference proteome</keyword>
<dbReference type="PANTHER" id="PTHR24348">
    <property type="entry name" value="SERINE/THREONINE-PROTEIN KINASE UNC-51-RELATED"/>
    <property type="match status" value="1"/>
</dbReference>
<evidence type="ECO:0000313" key="4">
    <source>
        <dbReference type="EMBL" id="KAJ5520691.1"/>
    </source>
</evidence>
<proteinExistence type="predicted"/>
<evidence type="ECO:0000259" key="3">
    <source>
        <dbReference type="PROSITE" id="PS50011"/>
    </source>
</evidence>
<dbReference type="Proteomes" id="UP001149954">
    <property type="component" value="Unassembled WGS sequence"/>
</dbReference>
<dbReference type="CDD" id="cd00180">
    <property type="entry name" value="PKc"/>
    <property type="match status" value="1"/>
</dbReference>
<dbReference type="GO" id="GO:0034045">
    <property type="term" value="C:phagophore assembly site membrane"/>
    <property type="evidence" value="ECO:0007669"/>
    <property type="project" value="UniProtKB-SubCell"/>
</dbReference>
<accession>A0A9X0CBJ9</accession>
<evidence type="ECO:0000313" key="5">
    <source>
        <dbReference type="Proteomes" id="UP001149954"/>
    </source>
</evidence>
<sequence>MDPASMIGLVETFYTIGVKILDICSTWKHADSEVEKRVIFIESCRDRTKRQVDFVMRITSIMDEDHCRMMDELLNQLMLSLSLAIISLETVAQKPSSARSGVFGLGFRAKKAAWVWKKEALDGIISELEEWERQFDPSWFLLMTIVNPVLDRELVLAKTTEAKAHGLATAAKTPLALAAGLRNVLSPSTEQTKWVFLKELQMEWLDIPFSVARIGCDRLGYDKKWYIVDTIELGQVARVRDFMQDVCVLATKLSQADPLAFGLLNCKGVVRCLGNGSFGDVWEEHCVSGPSHNAIRAVKQLRKRQSKFPEMSRREIQALVTFSDSYTPEYKQHFVQFLGWFDDLENSYIVMEFLQHGDLQKFINAPFPEPEAASIVFQVAQALQYMHRKNFVHRDI</sequence>
<gene>
    <name evidence="4" type="ORF">N7463_001144</name>
</gene>
<dbReference type="InterPro" id="IPR000719">
    <property type="entry name" value="Prot_kinase_dom"/>
</dbReference>
<dbReference type="InterPro" id="IPR011009">
    <property type="entry name" value="Kinase-like_dom_sf"/>
</dbReference>
<dbReference type="SMART" id="SM00220">
    <property type="entry name" value="S_TKc"/>
    <property type="match status" value="1"/>
</dbReference>
<dbReference type="SUPFAM" id="SSF56112">
    <property type="entry name" value="Protein kinase-like (PK-like)"/>
    <property type="match status" value="1"/>
</dbReference>
<comment type="subcellular location">
    <subcellularLocation>
        <location evidence="1">Preautophagosomal structure membrane</location>
        <topology evidence="1">Peripheral membrane protein</topology>
    </subcellularLocation>
</comment>
<dbReference type="InterPro" id="IPR045269">
    <property type="entry name" value="Atg1-like"/>
</dbReference>